<dbReference type="EMBL" id="DRIG01000086">
    <property type="protein sequence ID" value="HEC79066.1"/>
    <property type="molecule type" value="Genomic_DNA"/>
</dbReference>
<comment type="caution">
    <text evidence="3">The sequence shown here is derived from an EMBL/GenBank/DDBJ whole genome shotgun (WGS) entry which is preliminary data.</text>
</comment>
<keyword evidence="1" id="KW-1133">Transmembrane helix</keyword>
<proteinExistence type="predicted"/>
<dbReference type="CDD" id="cd02440">
    <property type="entry name" value="AdoMet_MTases"/>
    <property type="match status" value="1"/>
</dbReference>
<gene>
    <name evidence="3" type="ORF">ENI34_08010</name>
</gene>
<feature type="domain" description="Tellurite resistance methyltransferase TehB-like" evidence="2">
    <location>
        <begin position="23"/>
        <end position="137"/>
    </location>
</feature>
<name>A0A9C9ENP4_UNCW3</name>
<evidence type="ECO:0000313" key="3">
    <source>
        <dbReference type="EMBL" id="HEC79066.1"/>
    </source>
</evidence>
<dbReference type="GO" id="GO:0032259">
    <property type="term" value="P:methylation"/>
    <property type="evidence" value="ECO:0007669"/>
    <property type="project" value="UniProtKB-KW"/>
</dbReference>
<dbReference type="SUPFAM" id="SSF53335">
    <property type="entry name" value="S-adenosyl-L-methionine-dependent methyltransferases"/>
    <property type="match status" value="1"/>
</dbReference>
<reference evidence="3" key="1">
    <citation type="journal article" date="2020" name="mSystems">
        <title>Genome- and Community-Level Interaction Insights into Carbon Utilization and Element Cycling Functions of Hydrothermarchaeota in Hydrothermal Sediment.</title>
        <authorList>
            <person name="Zhou Z."/>
            <person name="Liu Y."/>
            <person name="Xu W."/>
            <person name="Pan J."/>
            <person name="Luo Z.H."/>
            <person name="Li M."/>
        </authorList>
    </citation>
    <scope>NUCLEOTIDE SEQUENCE</scope>
    <source>
        <strain evidence="3">HyVt-388</strain>
    </source>
</reference>
<sequence length="246" mass="28365">MIFTKKKSAAWGLRPDLPLEQYADIIPKGKVLDLGIGEGRNAFYLAKLGFTVEGIDVSKTAVSKCDRQAEKLKLKVKATMCDLREIHISKERYILIICAWVLNFFKRSEIKAIITEIKNGVKKGGFVYVSAFSTSDPSYEIVRKNSKMIEKNTFLLANTKSYYHYFEPQEITSYFKNFKMRRLLIVVCLTLTFVCAQTFRPGVQVNDDQGVCRPSTRVRYKQGSIYVMWMDLRGGQYNNDQRKFNI</sequence>
<dbReference type="Pfam" id="PF03848">
    <property type="entry name" value="TehB"/>
    <property type="match status" value="1"/>
</dbReference>
<keyword evidence="1" id="KW-0472">Membrane</keyword>
<evidence type="ECO:0000256" key="1">
    <source>
        <dbReference type="SAM" id="Phobius"/>
    </source>
</evidence>
<dbReference type="InterPro" id="IPR015985">
    <property type="entry name" value="TehB-like_dom"/>
</dbReference>
<dbReference type="GO" id="GO:0008168">
    <property type="term" value="F:methyltransferase activity"/>
    <property type="evidence" value="ECO:0007669"/>
    <property type="project" value="UniProtKB-KW"/>
</dbReference>
<feature type="transmembrane region" description="Helical" evidence="1">
    <location>
        <begin position="183"/>
        <end position="199"/>
    </location>
</feature>
<dbReference type="InterPro" id="IPR029063">
    <property type="entry name" value="SAM-dependent_MTases_sf"/>
</dbReference>
<evidence type="ECO:0000313" key="4">
    <source>
        <dbReference type="Proteomes" id="UP000885826"/>
    </source>
</evidence>
<dbReference type="PANTHER" id="PTHR43861">
    <property type="entry name" value="TRANS-ACONITATE 2-METHYLTRANSFERASE-RELATED"/>
    <property type="match status" value="1"/>
</dbReference>
<protein>
    <submittedName>
        <fullName evidence="3">Methyltransferase domain-containing protein</fullName>
    </submittedName>
</protein>
<accession>A0A9C9ENP4</accession>
<keyword evidence="3" id="KW-0489">Methyltransferase</keyword>
<organism evidence="3 4">
    <name type="scientific">candidate division WOR-3 bacterium</name>
    <dbReference type="NCBI Taxonomy" id="2052148"/>
    <lineage>
        <taxon>Bacteria</taxon>
        <taxon>Bacteria division WOR-3</taxon>
    </lineage>
</organism>
<dbReference type="Proteomes" id="UP000885826">
    <property type="component" value="Unassembled WGS sequence"/>
</dbReference>
<evidence type="ECO:0000259" key="2">
    <source>
        <dbReference type="Pfam" id="PF03848"/>
    </source>
</evidence>
<keyword evidence="1" id="KW-0812">Transmembrane</keyword>
<keyword evidence="3" id="KW-0808">Transferase</keyword>
<dbReference type="Gene3D" id="3.40.50.150">
    <property type="entry name" value="Vaccinia Virus protein VP39"/>
    <property type="match status" value="1"/>
</dbReference>
<dbReference type="AlphaFoldDB" id="A0A9C9ENP4"/>